<feature type="transmembrane region" description="Helical" evidence="4">
    <location>
        <begin position="297"/>
        <end position="314"/>
    </location>
</feature>
<feature type="transmembrane region" description="Helical" evidence="4">
    <location>
        <begin position="7"/>
        <end position="31"/>
    </location>
</feature>
<organism evidence="6 7">
    <name type="scientific">Asprobacillus argus</name>
    <dbReference type="NCBI Taxonomy" id="3076534"/>
    <lineage>
        <taxon>Bacteria</taxon>
        <taxon>Pseudomonadati</taxon>
        <taxon>Bacteroidota</taxon>
        <taxon>Flavobacteriia</taxon>
        <taxon>Flavobacteriales</taxon>
        <taxon>Flavobacteriaceae</taxon>
        <taxon>Asprobacillus</taxon>
    </lineage>
</organism>
<keyword evidence="1 4" id="KW-0812">Transmembrane</keyword>
<reference evidence="6 7" key="1">
    <citation type="submission" date="2023-09" db="EMBL/GenBank/DDBJ databases">
        <title>Novel taxa isolated from Blanes Bay.</title>
        <authorList>
            <person name="Rey-Velasco X."/>
            <person name="Lucena T."/>
        </authorList>
    </citation>
    <scope>NUCLEOTIDE SEQUENCE [LARGE SCALE GENOMIC DNA]</scope>
    <source>
        <strain evidence="6 7">S356</strain>
    </source>
</reference>
<feature type="transmembrane region" description="Helical" evidence="4">
    <location>
        <begin position="51"/>
        <end position="69"/>
    </location>
</feature>
<proteinExistence type="predicted"/>
<protein>
    <submittedName>
        <fullName evidence="6">MFS transporter</fullName>
    </submittedName>
</protein>
<feature type="transmembrane region" description="Helical" evidence="4">
    <location>
        <begin position="141"/>
        <end position="161"/>
    </location>
</feature>
<evidence type="ECO:0000313" key="7">
    <source>
        <dbReference type="Proteomes" id="UP001257277"/>
    </source>
</evidence>
<dbReference type="SUPFAM" id="SSF103473">
    <property type="entry name" value="MFS general substrate transporter"/>
    <property type="match status" value="1"/>
</dbReference>
<dbReference type="PANTHER" id="PTHR23528:SF1">
    <property type="entry name" value="MAJOR FACILITATOR SUPERFAMILY (MFS) PROFILE DOMAIN-CONTAINING PROTEIN"/>
    <property type="match status" value="1"/>
</dbReference>
<keyword evidence="7" id="KW-1185">Reference proteome</keyword>
<dbReference type="InterPro" id="IPR011701">
    <property type="entry name" value="MFS"/>
</dbReference>
<accession>A0ABU3LHI0</accession>
<dbReference type="PANTHER" id="PTHR23528">
    <property type="match status" value="1"/>
</dbReference>
<gene>
    <name evidence="6" type="ORF">RQM59_12310</name>
</gene>
<evidence type="ECO:0000259" key="5">
    <source>
        <dbReference type="PROSITE" id="PS50850"/>
    </source>
</evidence>
<evidence type="ECO:0000256" key="3">
    <source>
        <dbReference type="ARBA" id="ARBA00023136"/>
    </source>
</evidence>
<feature type="transmembrane region" description="Helical" evidence="4">
    <location>
        <begin position="181"/>
        <end position="200"/>
    </location>
</feature>
<feature type="transmembrane region" description="Helical" evidence="4">
    <location>
        <begin position="264"/>
        <end position="285"/>
    </location>
</feature>
<dbReference type="PROSITE" id="PS50850">
    <property type="entry name" value="MFS"/>
    <property type="match status" value="1"/>
</dbReference>
<feature type="transmembrane region" description="Helical" evidence="4">
    <location>
        <begin position="102"/>
        <end position="120"/>
    </location>
</feature>
<evidence type="ECO:0000313" key="6">
    <source>
        <dbReference type="EMBL" id="MDT7833171.1"/>
    </source>
</evidence>
<dbReference type="CDD" id="cd06174">
    <property type="entry name" value="MFS"/>
    <property type="match status" value="1"/>
</dbReference>
<keyword evidence="2 4" id="KW-1133">Transmembrane helix</keyword>
<feature type="transmembrane region" description="Helical" evidence="4">
    <location>
        <begin position="320"/>
        <end position="342"/>
    </location>
</feature>
<feature type="transmembrane region" description="Helical" evidence="4">
    <location>
        <begin position="229"/>
        <end position="252"/>
    </location>
</feature>
<dbReference type="EMBL" id="JAVTTO010000004">
    <property type="protein sequence ID" value="MDT7833171.1"/>
    <property type="molecule type" value="Genomic_DNA"/>
</dbReference>
<name>A0ABU3LHI0_9FLAO</name>
<dbReference type="Pfam" id="PF07690">
    <property type="entry name" value="MFS_1"/>
    <property type="match status" value="1"/>
</dbReference>
<dbReference type="Gene3D" id="1.20.1250.20">
    <property type="entry name" value="MFS general substrate transporter like domains"/>
    <property type="match status" value="2"/>
</dbReference>
<feature type="transmembrane region" description="Helical" evidence="4">
    <location>
        <begin position="391"/>
        <end position="409"/>
    </location>
</feature>
<sequence>MKSKSKALSMFALIIAGEAIFLLPFILIRVFKPIIREAFILSDFQIGKAQAVYGVTAMISYFFGGFFADKLEARKLLATSLVLTAIGGLWMISIPSYESLRILYGFWGVSTILLFWAALIKATREWGNSHNQGISFGLLDGGRGAFAALIATFGSFIPLLFFPEDANNITQEDKVVTMQYIIGFITLVVFIVALFTWKAIPKPSNSTSSSEKVHFDAYFVFSLLRKPKIIYHSLIIVCAYAAYKLTGTYATYAKDVWDYTLQEASYFGVSIQWMRPIAAVTLGWIADKYLASKLSMISFSLMLTSSVILGFGLFEQSIAFSMVTFFMMVVGTYSLRGLYFAIIEEAKTPANITGTVVGIISVLGFTPDIFMSLLSGYMLGQDPTIVEYQNLFQLFIIFPLIGLLATIGFRRVIRKEG</sequence>
<evidence type="ECO:0000256" key="4">
    <source>
        <dbReference type="SAM" id="Phobius"/>
    </source>
</evidence>
<feature type="transmembrane region" description="Helical" evidence="4">
    <location>
        <begin position="354"/>
        <end position="379"/>
    </location>
</feature>
<dbReference type="Proteomes" id="UP001257277">
    <property type="component" value="Unassembled WGS sequence"/>
</dbReference>
<keyword evidence="3 4" id="KW-0472">Membrane</keyword>
<feature type="transmembrane region" description="Helical" evidence="4">
    <location>
        <begin position="76"/>
        <end position="96"/>
    </location>
</feature>
<dbReference type="RefSeq" id="WP_349242421.1">
    <property type="nucleotide sequence ID" value="NZ_JAVTTO010000004.1"/>
</dbReference>
<comment type="caution">
    <text evidence="6">The sequence shown here is derived from an EMBL/GenBank/DDBJ whole genome shotgun (WGS) entry which is preliminary data.</text>
</comment>
<feature type="domain" description="Major facilitator superfamily (MFS) profile" evidence="5">
    <location>
        <begin position="10"/>
        <end position="414"/>
    </location>
</feature>
<dbReference type="InterPro" id="IPR036259">
    <property type="entry name" value="MFS_trans_sf"/>
</dbReference>
<evidence type="ECO:0000256" key="1">
    <source>
        <dbReference type="ARBA" id="ARBA00022692"/>
    </source>
</evidence>
<dbReference type="InterPro" id="IPR020846">
    <property type="entry name" value="MFS_dom"/>
</dbReference>
<evidence type="ECO:0000256" key="2">
    <source>
        <dbReference type="ARBA" id="ARBA00022989"/>
    </source>
</evidence>